<proteinExistence type="predicted"/>
<evidence type="ECO:0000313" key="2">
    <source>
        <dbReference type="EMBL" id="CAI9619084.1"/>
    </source>
</evidence>
<dbReference type="EMBL" id="CATNWA010020589">
    <property type="protein sequence ID" value="CAI9619084.1"/>
    <property type="molecule type" value="Genomic_DNA"/>
</dbReference>
<gene>
    <name evidence="2" type="ORF">SPARVUS_LOCUS15781889</name>
</gene>
<reference evidence="2" key="1">
    <citation type="submission" date="2023-05" db="EMBL/GenBank/DDBJ databases">
        <authorList>
            <person name="Stuckert A."/>
        </authorList>
    </citation>
    <scope>NUCLEOTIDE SEQUENCE</scope>
</reference>
<feature type="region of interest" description="Disordered" evidence="1">
    <location>
        <begin position="1"/>
        <end position="72"/>
    </location>
</feature>
<evidence type="ECO:0000313" key="3">
    <source>
        <dbReference type="Proteomes" id="UP001162483"/>
    </source>
</evidence>
<name>A0ABN9HD52_9NEOB</name>
<protein>
    <submittedName>
        <fullName evidence="2">Uncharacterized protein</fullName>
    </submittedName>
</protein>
<feature type="compositionally biased region" description="Gly residues" evidence="1">
    <location>
        <begin position="61"/>
        <end position="72"/>
    </location>
</feature>
<feature type="compositionally biased region" description="Polar residues" evidence="1">
    <location>
        <begin position="34"/>
        <end position="46"/>
    </location>
</feature>
<organism evidence="2 3">
    <name type="scientific">Staurois parvus</name>
    <dbReference type="NCBI Taxonomy" id="386267"/>
    <lineage>
        <taxon>Eukaryota</taxon>
        <taxon>Metazoa</taxon>
        <taxon>Chordata</taxon>
        <taxon>Craniata</taxon>
        <taxon>Vertebrata</taxon>
        <taxon>Euteleostomi</taxon>
        <taxon>Amphibia</taxon>
        <taxon>Batrachia</taxon>
        <taxon>Anura</taxon>
        <taxon>Neobatrachia</taxon>
        <taxon>Ranoidea</taxon>
        <taxon>Ranidae</taxon>
        <taxon>Staurois</taxon>
    </lineage>
</organism>
<evidence type="ECO:0000256" key="1">
    <source>
        <dbReference type="SAM" id="MobiDB-lite"/>
    </source>
</evidence>
<comment type="caution">
    <text evidence="2">The sequence shown here is derived from an EMBL/GenBank/DDBJ whole genome shotgun (WGS) entry which is preliminary data.</text>
</comment>
<dbReference type="Proteomes" id="UP001162483">
    <property type="component" value="Unassembled WGS sequence"/>
</dbReference>
<accession>A0ABN9HD52</accession>
<sequence length="72" mass="7163">GQRIGDSGNRRATYPWAGVSGTQRDSSCGVWPSTAPTSFLGTSGSRGLNGGITGSYTPGTPWGGSSKGSLGV</sequence>
<feature type="non-terminal residue" evidence="2">
    <location>
        <position position="1"/>
    </location>
</feature>
<keyword evidence="3" id="KW-1185">Reference proteome</keyword>